<dbReference type="OrthoDB" id="47007at2759"/>
<protein>
    <submittedName>
        <fullName evidence="2">Uncharacterized protein</fullName>
    </submittedName>
</protein>
<dbReference type="AlphaFoldDB" id="W9XQN9"/>
<evidence type="ECO:0000313" key="2">
    <source>
        <dbReference type="EMBL" id="EXJ79296.1"/>
    </source>
</evidence>
<dbReference type="RefSeq" id="XP_007737084.1">
    <property type="nucleotide sequence ID" value="XM_007738894.1"/>
</dbReference>
<reference evidence="2 3" key="1">
    <citation type="submission" date="2013-03" db="EMBL/GenBank/DDBJ databases">
        <title>The Genome Sequence of Capronia epimyces CBS 606.96.</title>
        <authorList>
            <consortium name="The Broad Institute Genomics Platform"/>
            <person name="Cuomo C."/>
            <person name="de Hoog S."/>
            <person name="Gorbushina A."/>
            <person name="Walker B."/>
            <person name="Young S.K."/>
            <person name="Zeng Q."/>
            <person name="Gargeya S."/>
            <person name="Fitzgerald M."/>
            <person name="Haas B."/>
            <person name="Abouelleil A."/>
            <person name="Allen A.W."/>
            <person name="Alvarado L."/>
            <person name="Arachchi H.M."/>
            <person name="Berlin A.M."/>
            <person name="Chapman S.B."/>
            <person name="Gainer-Dewar J."/>
            <person name="Goldberg J."/>
            <person name="Griggs A."/>
            <person name="Gujja S."/>
            <person name="Hansen M."/>
            <person name="Howarth C."/>
            <person name="Imamovic A."/>
            <person name="Ireland A."/>
            <person name="Larimer J."/>
            <person name="McCowan C."/>
            <person name="Murphy C."/>
            <person name="Pearson M."/>
            <person name="Poon T.W."/>
            <person name="Priest M."/>
            <person name="Roberts A."/>
            <person name="Saif S."/>
            <person name="Shea T."/>
            <person name="Sisk P."/>
            <person name="Sykes S."/>
            <person name="Wortman J."/>
            <person name="Nusbaum C."/>
            <person name="Birren B."/>
        </authorList>
    </citation>
    <scope>NUCLEOTIDE SEQUENCE [LARGE SCALE GENOMIC DNA]</scope>
    <source>
        <strain evidence="2 3">CBS 606.96</strain>
    </source>
</reference>
<name>W9XQN9_9EURO</name>
<evidence type="ECO:0000313" key="3">
    <source>
        <dbReference type="Proteomes" id="UP000019478"/>
    </source>
</evidence>
<gene>
    <name evidence="2" type="ORF">A1O3_08798</name>
</gene>
<sequence>MEHVLTQPDTTTVVEKYLRKCKDMGFDMVELFLGFLVIPSRRLAPPRRQSVQRGVELHQNWVSSSAQGVTRPGKIWKPWGPGTSDPRPQQGD</sequence>
<dbReference type="STRING" id="1182542.W9XQN9"/>
<feature type="region of interest" description="Disordered" evidence="1">
    <location>
        <begin position="64"/>
        <end position="92"/>
    </location>
</feature>
<keyword evidence="3" id="KW-1185">Reference proteome</keyword>
<accession>W9XQN9</accession>
<dbReference type="HOGENOM" id="CLU_2413051_0_0_1"/>
<dbReference type="GeneID" id="19172884"/>
<proteinExistence type="predicted"/>
<organism evidence="2 3">
    <name type="scientific">Capronia epimyces CBS 606.96</name>
    <dbReference type="NCBI Taxonomy" id="1182542"/>
    <lineage>
        <taxon>Eukaryota</taxon>
        <taxon>Fungi</taxon>
        <taxon>Dikarya</taxon>
        <taxon>Ascomycota</taxon>
        <taxon>Pezizomycotina</taxon>
        <taxon>Eurotiomycetes</taxon>
        <taxon>Chaetothyriomycetidae</taxon>
        <taxon>Chaetothyriales</taxon>
        <taxon>Herpotrichiellaceae</taxon>
        <taxon>Capronia</taxon>
    </lineage>
</organism>
<evidence type="ECO:0000256" key="1">
    <source>
        <dbReference type="SAM" id="MobiDB-lite"/>
    </source>
</evidence>
<dbReference type="Proteomes" id="UP000019478">
    <property type="component" value="Unassembled WGS sequence"/>
</dbReference>
<comment type="caution">
    <text evidence="2">The sequence shown here is derived from an EMBL/GenBank/DDBJ whole genome shotgun (WGS) entry which is preliminary data.</text>
</comment>
<dbReference type="EMBL" id="AMGY01000008">
    <property type="protein sequence ID" value="EXJ79296.1"/>
    <property type="molecule type" value="Genomic_DNA"/>
</dbReference>